<dbReference type="GeneID" id="54302574"/>
<dbReference type="EMBL" id="ML995538">
    <property type="protein sequence ID" value="KAF2136015.1"/>
    <property type="molecule type" value="Genomic_DNA"/>
</dbReference>
<proteinExistence type="predicted"/>
<sequence length="441" mass="48632">MPHDTRFNQYALLGHDRSGREYLKNEDNPGGIEPIFLNINTPWSAFLCGSQGSGKSHTLSCMLEGCLMPDKSLGKLPHPLKGIVFHYDQWSSGAVCEAAHLCSRGIKVNVLVSPSNFWKLNDAYKKLDDPDNHLTVRPLLLQPGHLNVERMLSLMAFNEKDGKVPLYMEVINRILRDMAIASGGAPGFDYTAFKTRLDAERFTGDQKGPMSLRLQLLESFLDFCGTQPTVPVSKKKKKELVAAPAIDIFKPDAGSLTIVDLTDPFVDASSACTLFDICLALFLEDPSPVGRVIALDEAHKYMNGNAGADRFTETLLTCIRIQRHAGCRIIIATQEPTVSPKLLDLCSMTIVHRFTSPAWLTMLETHIAGLSRAAGKEADELTRLFQEIVTLRVGEALLFAPSAMVRVSVGGEIRKLGVECLRFKTRQRLTSDGGMSVLAMR</sequence>
<dbReference type="OrthoDB" id="2316594at2759"/>
<dbReference type="RefSeq" id="XP_033391733.1">
    <property type="nucleotide sequence ID" value="XM_033545079.1"/>
</dbReference>
<evidence type="ECO:0000313" key="1">
    <source>
        <dbReference type="EMBL" id="KAF2136015.1"/>
    </source>
</evidence>
<reference evidence="1" key="1">
    <citation type="journal article" date="2020" name="Stud. Mycol.">
        <title>101 Dothideomycetes genomes: a test case for predicting lifestyles and emergence of pathogens.</title>
        <authorList>
            <person name="Haridas S."/>
            <person name="Albert R."/>
            <person name="Binder M."/>
            <person name="Bloem J."/>
            <person name="Labutti K."/>
            <person name="Salamov A."/>
            <person name="Andreopoulos B."/>
            <person name="Baker S."/>
            <person name="Barry K."/>
            <person name="Bills G."/>
            <person name="Bluhm B."/>
            <person name="Cannon C."/>
            <person name="Castanera R."/>
            <person name="Culley D."/>
            <person name="Daum C."/>
            <person name="Ezra D."/>
            <person name="Gonzalez J."/>
            <person name="Henrissat B."/>
            <person name="Kuo A."/>
            <person name="Liang C."/>
            <person name="Lipzen A."/>
            <person name="Lutzoni F."/>
            <person name="Magnuson J."/>
            <person name="Mondo S."/>
            <person name="Nolan M."/>
            <person name="Ohm R."/>
            <person name="Pangilinan J."/>
            <person name="Park H.-J."/>
            <person name="Ramirez L."/>
            <person name="Alfaro M."/>
            <person name="Sun H."/>
            <person name="Tritt A."/>
            <person name="Yoshinaga Y."/>
            <person name="Zwiers L.-H."/>
            <person name="Turgeon B."/>
            <person name="Goodwin S."/>
            <person name="Spatafora J."/>
            <person name="Crous P."/>
            <person name="Grigoriev I."/>
        </authorList>
    </citation>
    <scope>NUCLEOTIDE SEQUENCE</scope>
    <source>
        <strain evidence="1">CBS 121167</strain>
    </source>
</reference>
<dbReference type="SUPFAM" id="SSF52540">
    <property type="entry name" value="P-loop containing nucleoside triphosphate hydrolases"/>
    <property type="match status" value="1"/>
</dbReference>
<dbReference type="Gene3D" id="3.40.50.300">
    <property type="entry name" value="P-loop containing nucleotide triphosphate hydrolases"/>
    <property type="match status" value="1"/>
</dbReference>
<gene>
    <name evidence="1" type="ORF">K452DRAFT_329901</name>
</gene>
<dbReference type="InterPro" id="IPR027417">
    <property type="entry name" value="P-loop_NTPase"/>
</dbReference>
<accession>A0A6A6AYH5</accession>
<protein>
    <recommendedName>
        <fullName evidence="3">Zona occludens toxin N-terminal domain-containing protein</fullName>
    </recommendedName>
</protein>
<name>A0A6A6AYH5_9PEZI</name>
<dbReference type="AlphaFoldDB" id="A0A6A6AYH5"/>
<evidence type="ECO:0008006" key="3">
    <source>
        <dbReference type="Google" id="ProtNLM"/>
    </source>
</evidence>
<organism evidence="1 2">
    <name type="scientific">Aplosporella prunicola CBS 121167</name>
    <dbReference type="NCBI Taxonomy" id="1176127"/>
    <lineage>
        <taxon>Eukaryota</taxon>
        <taxon>Fungi</taxon>
        <taxon>Dikarya</taxon>
        <taxon>Ascomycota</taxon>
        <taxon>Pezizomycotina</taxon>
        <taxon>Dothideomycetes</taxon>
        <taxon>Dothideomycetes incertae sedis</taxon>
        <taxon>Botryosphaeriales</taxon>
        <taxon>Aplosporellaceae</taxon>
        <taxon>Aplosporella</taxon>
    </lineage>
</organism>
<dbReference type="Proteomes" id="UP000799438">
    <property type="component" value="Unassembled WGS sequence"/>
</dbReference>
<keyword evidence="2" id="KW-1185">Reference proteome</keyword>
<evidence type="ECO:0000313" key="2">
    <source>
        <dbReference type="Proteomes" id="UP000799438"/>
    </source>
</evidence>